<evidence type="ECO:0000313" key="3">
    <source>
        <dbReference type="EMBL" id="CEL67848.1"/>
    </source>
</evidence>
<sequence>MEMIIRGFPFQAVFSPLARKGKCILPPARAASMQSKVEVVGGWPSRQTSAASHVEQAEKRLFSCHRFVSQGTALATHRVGSGLQKFENLPSSPTFRFCRAHSTGGTTPVPQGDSGTVPSSSDDTRANPVVDTDLNAVTSYIVGMAQKSLQKGETATPTSKLEELRTREGRLWDCLDTVEFVLDVEEIFDVTVPDETADNFETLQEIAEFVVAARAKAQKTMKDQ</sequence>
<reference evidence="3" key="1">
    <citation type="journal article" date="2015" name="PLoS ONE">
        <title>Comprehensive Evaluation of Toxoplasma gondii VEG and Neospora caninum LIV Genomes with Tachyzoite Stage Transcriptome and Proteome Defines Novel Transcript Features.</title>
        <authorList>
            <person name="Ramaprasad A."/>
            <person name="Mourier T."/>
            <person name="Naeem R."/>
            <person name="Malas T.B."/>
            <person name="Moussa E."/>
            <person name="Panigrahi A."/>
            <person name="Vermont S.J."/>
            <person name="Otto T.D."/>
            <person name="Wastling J."/>
            <person name="Pain A."/>
        </authorList>
    </citation>
    <scope>NUCLEOTIDE SEQUENCE</scope>
    <source>
        <strain evidence="3">Liverpool</strain>
    </source>
</reference>
<dbReference type="EMBL" id="LN714483">
    <property type="protein sequence ID" value="CEL67848.1"/>
    <property type="molecule type" value="Genomic_DNA"/>
</dbReference>
<dbReference type="SUPFAM" id="SSF47336">
    <property type="entry name" value="ACP-like"/>
    <property type="match status" value="1"/>
</dbReference>
<dbReference type="Pfam" id="PF14573">
    <property type="entry name" value="PP-binding_2"/>
    <property type="match status" value="1"/>
</dbReference>
<accession>A0A0F7UD88</accession>
<feature type="domain" description="Carrier" evidence="2">
    <location>
        <begin position="128"/>
        <end position="222"/>
    </location>
</feature>
<dbReference type="InterPro" id="IPR009081">
    <property type="entry name" value="PP-bd_ACP"/>
</dbReference>
<protein>
    <submittedName>
        <fullName evidence="3">Acyl carrier protein, putative</fullName>
    </submittedName>
</protein>
<evidence type="ECO:0000256" key="1">
    <source>
        <dbReference type="SAM" id="MobiDB-lite"/>
    </source>
</evidence>
<dbReference type="Gene3D" id="1.10.1200.10">
    <property type="entry name" value="ACP-like"/>
    <property type="match status" value="1"/>
</dbReference>
<dbReference type="AlphaFoldDB" id="A0A0F7UD88"/>
<name>A0A0F7UD88_NEOCL</name>
<organism evidence="3">
    <name type="scientific">Neospora caninum (strain Liverpool)</name>
    <dbReference type="NCBI Taxonomy" id="572307"/>
    <lineage>
        <taxon>Eukaryota</taxon>
        <taxon>Sar</taxon>
        <taxon>Alveolata</taxon>
        <taxon>Apicomplexa</taxon>
        <taxon>Conoidasida</taxon>
        <taxon>Coccidia</taxon>
        <taxon>Eucoccidiorida</taxon>
        <taxon>Eimeriorina</taxon>
        <taxon>Sarcocystidae</taxon>
        <taxon>Neospora</taxon>
    </lineage>
</organism>
<gene>
    <name evidence="3" type="ORF">BN1204_036350</name>
</gene>
<feature type="region of interest" description="Disordered" evidence="1">
    <location>
        <begin position="99"/>
        <end position="128"/>
    </location>
</feature>
<dbReference type="InterPro" id="IPR036736">
    <property type="entry name" value="ACP-like_sf"/>
</dbReference>
<evidence type="ECO:0000259" key="2">
    <source>
        <dbReference type="Pfam" id="PF14573"/>
    </source>
</evidence>
<proteinExistence type="predicted"/>
<feature type="compositionally biased region" description="Polar residues" evidence="1">
    <location>
        <begin position="103"/>
        <end position="121"/>
    </location>
</feature>